<gene>
    <name evidence="2" type="ORF">HPB51_013322</name>
</gene>
<dbReference type="SMART" id="SM00952">
    <property type="entry name" value="RAP"/>
    <property type="match status" value="1"/>
</dbReference>
<dbReference type="Proteomes" id="UP000821866">
    <property type="component" value="Chromosome 7"/>
</dbReference>
<dbReference type="InterPro" id="IPR013584">
    <property type="entry name" value="RAP"/>
</dbReference>
<sequence>MYYARLNVSSSVAFARRLLCRLPAPRTSYCRALSRAKDLIEDVKSGSYSLSCKDYAPEAAGVPRDEFKRRFQACRSVDEVLHLVFSEDGSRPARPQDIVASAEALVRIQYRILSSFQWAYSDADVTLRVQASANSDTVDMFLSLHHHPSFIVLLRTAESDADCFTPEETVHLLDAMLKLCVPKSHDALVKLQERCVIGSESLDIVGLAKLAEASNLLKRNGFVICGLVCSLVQQTFDAIPFAPESYRNTAVILCHVAYFFSSEYIDSVLEKSAALLSSFRDSVSPSDSLLILEAAVRFSSRDARNMKPFLDHCLQNCAKLSMNELSKLLRLCRLGHLDVPSLTEKAREVAMIRKSQGLLRTTDVVSLISIFDDVGWNDSLREEFTGLLAIHMPDVDVMLIKHLASGKFLRGCRSKQLMNLFEKRWMEKLPDIRNTLSALNALVNLYNKTFAISRQAREVLERCLVQELKHGQLALNPEKALVCCGFLFRFGNKRSKECALEVMESVKAQLSPSQFCLFFYDQSFRDDFFYEHNLPNIWYESILERRQEIPNLRIASYLMLKFFPTGGSKQQEWRIAREDARLWADILEASGPVCSHSTLRHALKCILGHQLYVPATLEVLCESALRKSIKVHLAMKLIEACAKVNYRPQCFDELGNLYANHLVKIAEMDELPVTDILCFSHSLLYLDCFAERLVRKIFSVGYLQKLDSLVNENPEMKDDIDRLLFECNRCVELQCPELDIPWMLAIMLLGEDDYCTNEMHLLGSVATKLRQLEILGYTVIKFPRQKMSENYRSVLRARSFCAISRGCRWESSSVGGENTTSDVKNDVSETKKKGGFAEAFLKFQELSNKGEAPEAPQRFSTLLRNSKWIDIGDPEGRIVIGKVFHIVEDDLYIDFGGKFHCVCKRPVKNPG</sequence>
<reference evidence="2" key="2">
    <citation type="submission" date="2021-09" db="EMBL/GenBank/DDBJ databases">
        <authorList>
            <person name="Jia N."/>
            <person name="Wang J."/>
            <person name="Shi W."/>
            <person name="Du L."/>
            <person name="Sun Y."/>
            <person name="Zhan W."/>
            <person name="Jiang J."/>
            <person name="Wang Q."/>
            <person name="Zhang B."/>
            <person name="Ji P."/>
            <person name="Sakyi L.B."/>
            <person name="Cui X."/>
            <person name="Yuan T."/>
            <person name="Jiang B."/>
            <person name="Yang W."/>
            <person name="Lam T.T.-Y."/>
            <person name="Chang Q."/>
            <person name="Ding S."/>
            <person name="Wang X."/>
            <person name="Zhu J."/>
            <person name="Ruan X."/>
            <person name="Zhao L."/>
            <person name="Wei J."/>
            <person name="Que T."/>
            <person name="Du C."/>
            <person name="Cheng J."/>
            <person name="Dai P."/>
            <person name="Han X."/>
            <person name="Huang E."/>
            <person name="Gao Y."/>
            <person name="Liu J."/>
            <person name="Shao H."/>
            <person name="Ye R."/>
            <person name="Li L."/>
            <person name="Wei W."/>
            <person name="Wang X."/>
            <person name="Wang C."/>
            <person name="Huo Q."/>
            <person name="Li W."/>
            <person name="Guo W."/>
            <person name="Chen H."/>
            <person name="Chen S."/>
            <person name="Zhou L."/>
            <person name="Zhou L."/>
            <person name="Ni X."/>
            <person name="Tian J."/>
            <person name="Zhou Y."/>
            <person name="Sheng Y."/>
            <person name="Liu T."/>
            <person name="Pan Y."/>
            <person name="Xia L."/>
            <person name="Li J."/>
            <person name="Zhao F."/>
            <person name="Cao W."/>
        </authorList>
    </citation>
    <scope>NUCLEOTIDE SEQUENCE</scope>
    <source>
        <strain evidence="2">Rmic-2018</strain>
        <tissue evidence="2">Larvae</tissue>
    </source>
</reference>
<feature type="domain" description="RAP" evidence="1">
    <location>
        <begin position="746"/>
        <end position="798"/>
    </location>
</feature>
<evidence type="ECO:0000259" key="1">
    <source>
        <dbReference type="SMART" id="SM00952"/>
    </source>
</evidence>
<evidence type="ECO:0000313" key="3">
    <source>
        <dbReference type="Proteomes" id="UP000821866"/>
    </source>
</evidence>
<dbReference type="GO" id="GO:0005763">
    <property type="term" value="C:mitochondrial small ribosomal subunit"/>
    <property type="evidence" value="ECO:0007669"/>
    <property type="project" value="TreeGrafter"/>
</dbReference>
<dbReference type="EMBL" id="JABSTU010000009">
    <property type="protein sequence ID" value="KAH8021221.1"/>
    <property type="molecule type" value="Genomic_DNA"/>
</dbReference>
<name>A0A9J6DGF9_RHIMP</name>
<dbReference type="AlphaFoldDB" id="A0A9J6DGF9"/>
<dbReference type="PANTHER" id="PTHR13447:SF2">
    <property type="entry name" value="SMALL RIBOSOMAL SUBUNIT PROTEIN BS1M"/>
    <property type="match status" value="1"/>
</dbReference>
<dbReference type="PANTHER" id="PTHR13447">
    <property type="entry name" value="MITOCHONDRIAL 28S RIBOSOMAL PROTEIN S28"/>
    <property type="match status" value="1"/>
</dbReference>
<evidence type="ECO:0000313" key="2">
    <source>
        <dbReference type="EMBL" id="KAH8021221.1"/>
    </source>
</evidence>
<reference evidence="2" key="1">
    <citation type="journal article" date="2020" name="Cell">
        <title>Large-Scale Comparative Analyses of Tick Genomes Elucidate Their Genetic Diversity and Vector Capacities.</title>
        <authorList>
            <consortium name="Tick Genome and Microbiome Consortium (TIGMIC)"/>
            <person name="Jia N."/>
            <person name="Wang J."/>
            <person name="Shi W."/>
            <person name="Du L."/>
            <person name="Sun Y."/>
            <person name="Zhan W."/>
            <person name="Jiang J.F."/>
            <person name="Wang Q."/>
            <person name="Zhang B."/>
            <person name="Ji P."/>
            <person name="Bell-Sakyi L."/>
            <person name="Cui X.M."/>
            <person name="Yuan T.T."/>
            <person name="Jiang B.G."/>
            <person name="Yang W.F."/>
            <person name="Lam T.T."/>
            <person name="Chang Q.C."/>
            <person name="Ding S.J."/>
            <person name="Wang X.J."/>
            <person name="Zhu J.G."/>
            <person name="Ruan X.D."/>
            <person name="Zhao L."/>
            <person name="Wei J.T."/>
            <person name="Ye R.Z."/>
            <person name="Que T.C."/>
            <person name="Du C.H."/>
            <person name="Zhou Y.H."/>
            <person name="Cheng J.X."/>
            <person name="Dai P.F."/>
            <person name="Guo W.B."/>
            <person name="Han X.H."/>
            <person name="Huang E.J."/>
            <person name="Li L.F."/>
            <person name="Wei W."/>
            <person name="Gao Y.C."/>
            <person name="Liu J.Z."/>
            <person name="Shao H.Z."/>
            <person name="Wang X."/>
            <person name="Wang C.C."/>
            <person name="Yang T.C."/>
            <person name="Huo Q.B."/>
            <person name="Li W."/>
            <person name="Chen H.Y."/>
            <person name="Chen S.E."/>
            <person name="Zhou L.G."/>
            <person name="Ni X.B."/>
            <person name="Tian J.H."/>
            <person name="Sheng Y."/>
            <person name="Liu T."/>
            <person name="Pan Y.S."/>
            <person name="Xia L.Y."/>
            <person name="Li J."/>
            <person name="Zhao F."/>
            <person name="Cao W.C."/>
        </authorList>
    </citation>
    <scope>NUCLEOTIDE SEQUENCE</scope>
    <source>
        <strain evidence="2">Rmic-2018</strain>
    </source>
</reference>
<proteinExistence type="predicted"/>
<dbReference type="VEuPathDB" id="VectorBase:LOC119174373"/>
<organism evidence="2 3">
    <name type="scientific">Rhipicephalus microplus</name>
    <name type="common">Cattle tick</name>
    <name type="synonym">Boophilus microplus</name>
    <dbReference type="NCBI Taxonomy" id="6941"/>
    <lineage>
        <taxon>Eukaryota</taxon>
        <taxon>Metazoa</taxon>
        <taxon>Ecdysozoa</taxon>
        <taxon>Arthropoda</taxon>
        <taxon>Chelicerata</taxon>
        <taxon>Arachnida</taxon>
        <taxon>Acari</taxon>
        <taxon>Parasitiformes</taxon>
        <taxon>Ixodida</taxon>
        <taxon>Ixodoidea</taxon>
        <taxon>Ixodidae</taxon>
        <taxon>Rhipicephalinae</taxon>
        <taxon>Rhipicephalus</taxon>
        <taxon>Boophilus</taxon>
    </lineage>
</organism>
<dbReference type="VEuPathDB" id="VectorBase:LOC119174375"/>
<protein>
    <recommendedName>
        <fullName evidence="1">RAP domain-containing protein</fullName>
    </recommendedName>
</protein>
<comment type="caution">
    <text evidence="2">The sequence shown here is derived from an EMBL/GenBank/DDBJ whole genome shotgun (WGS) entry which is preliminary data.</text>
</comment>
<dbReference type="InterPro" id="IPR019375">
    <property type="entry name" value="Ribosomal_bS1m"/>
</dbReference>
<dbReference type="Pfam" id="PF10246">
    <property type="entry name" value="MRP-S35"/>
    <property type="match status" value="1"/>
</dbReference>
<keyword evidence="3" id="KW-1185">Reference proteome</keyword>
<accession>A0A9J6DGF9</accession>